<accession>A0A2M7XBE4</accession>
<evidence type="ECO:0000313" key="2">
    <source>
        <dbReference type="EMBL" id="PJA45195.1"/>
    </source>
</evidence>
<proteinExistence type="predicted"/>
<dbReference type="InterPro" id="IPR001538">
    <property type="entry name" value="Man6P_isomerase-2_C"/>
</dbReference>
<feature type="domain" description="Mannose-6-phosphate isomerase type II C-terminal" evidence="1">
    <location>
        <begin position="6"/>
        <end position="110"/>
    </location>
</feature>
<comment type="caution">
    <text evidence="2">The sequence shown here is derived from an EMBL/GenBank/DDBJ whole genome shotgun (WGS) entry which is preliminary data.</text>
</comment>
<dbReference type="CDD" id="cd02213">
    <property type="entry name" value="cupin_PMI_typeII_C"/>
    <property type="match status" value="1"/>
</dbReference>
<dbReference type="InterPro" id="IPR011051">
    <property type="entry name" value="RmlC_Cupin_sf"/>
</dbReference>
<sequence length="122" mass="13938">MNTPENVRPWGRYDILDCGDGYQVKRITVNPGGRLSYQRHEMREEYWVILSGRVQFTLDDVETEHGPGAVLIIPIRSKHRLACISDTPAVFIEVQRGDYLGEDDIERFSDDYGREGTTSPHG</sequence>
<evidence type="ECO:0000313" key="3">
    <source>
        <dbReference type="Proteomes" id="UP000229385"/>
    </source>
</evidence>
<dbReference type="Proteomes" id="UP000229385">
    <property type="component" value="Unassembled WGS sequence"/>
</dbReference>
<dbReference type="AlphaFoldDB" id="A0A2M7XBE4"/>
<dbReference type="PANTHER" id="PTHR46390">
    <property type="entry name" value="MANNOSE-1-PHOSPHATE GUANYLYLTRANSFERASE"/>
    <property type="match status" value="1"/>
</dbReference>
<dbReference type="GO" id="GO:0016853">
    <property type="term" value="F:isomerase activity"/>
    <property type="evidence" value="ECO:0007669"/>
    <property type="project" value="UniProtKB-KW"/>
</dbReference>
<dbReference type="InterPro" id="IPR014710">
    <property type="entry name" value="RmlC-like_jellyroll"/>
</dbReference>
<dbReference type="GO" id="GO:0005976">
    <property type="term" value="P:polysaccharide metabolic process"/>
    <property type="evidence" value="ECO:0007669"/>
    <property type="project" value="InterPro"/>
</dbReference>
<dbReference type="Gene3D" id="2.60.120.10">
    <property type="entry name" value="Jelly Rolls"/>
    <property type="match status" value="1"/>
</dbReference>
<dbReference type="Pfam" id="PF01050">
    <property type="entry name" value="MannoseP_isomer"/>
    <property type="match status" value="1"/>
</dbReference>
<reference evidence="3" key="1">
    <citation type="submission" date="2017-09" db="EMBL/GenBank/DDBJ databases">
        <title>Depth-based differentiation of microbial function through sediment-hosted aquifers and enrichment of novel symbionts in the deep terrestrial subsurface.</title>
        <authorList>
            <person name="Probst A.J."/>
            <person name="Ladd B."/>
            <person name="Jarett J.K."/>
            <person name="Geller-Mcgrath D.E."/>
            <person name="Sieber C.M.K."/>
            <person name="Emerson J.B."/>
            <person name="Anantharaman K."/>
            <person name="Thomas B.C."/>
            <person name="Malmstrom R."/>
            <person name="Stieglmeier M."/>
            <person name="Klingl A."/>
            <person name="Woyke T."/>
            <person name="Ryan C.M."/>
            <person name="Banfield J.F."/>
        </authorList>
    </citation>
    <scope>NUCLEOTIDE SEQUENCE [LARGE SCALE GENOMIC DNA]</scope>
</reference>
<protein>
    <submittedName>
        <fullName evidence="2">Mannose-6-phosphate isomerase</fullName>
    </submittedName>
</protein>
<dbReference type="EMBL" id="PFWU01000047">
    <property type="protein sequence ID" value="PJA45195.1"/>
    <property type="molecule type" value="Genomic_DNA"/>
</dbReference>
<name>A0A2M7XBE4_9BACT</name>
<dbReference type="SUPFAM" id="SSF51182">
    <property type="entry name" value="RmlC-like cupins"/>
    <property type="match status" value="1"/>
</dbReference>
<organism evidence="2 3">
    <name type="scientific">Candidatus Uhrbacteria bacterium CG_4_9_14_3_um_filter_50_9</name>
    <dbReference type="NCBI Taxonomy" id="1975035"/>
    <lineage>
        <taxon>Bacteria</taxon>
        <taxon>Candidatus Uhriibacteriota</taxon>
    </lineage>
</organism>
<dbReference type="PANTHER" id="PTHR46390:SF1">
    <property type="entry name" value="MANNOSE-1-PHOSPHATE GUANYLYLTRANSFERASE"/>
    <property type="match status" value="1"/>
</dbReference>
<evidence type="ECO:0000259" key="1">
    <source>
        <dbReference type="Pfam" id="PF01050"/>
    </source>
</evidence>
<dbReference type="InterPro" id="IPR051161">
    <property type="entry name" value="Mannose-6P_isomerase_type2"/>
</dbReference>
<dbReference type="GO" id="GO:0009298">
    <property type="term" value="P:GDP-mannose biosynthetic process"/>
    <property type="evidence" value="ECO:0007669"/>
    <property type="project" value="TreeGrafter"/>
</dbReference>
<keyword evidence="2" id="KW-0413">Isomerase</keyword>
<dbReference type="GO" id="GO:0004475">
    <property type="term" value="F:mannose-1-phosphate guanylyltransferase (GTP) activity"/>
    <property type="evidence" value="ECO:0007669"/>
    <property type="project" value="TreeGrafter"/>
</dbReference>
<gene>
    <name evidence="2" type="ORF">CO174_04495</name>
</gene>